<evidence type="ECO:0000313" key="1">
    <source>
        <dbReference type="EMBL" id="SVC85893.1"/>
    </source>
</evidence>
<name>A0A382QK37_9ZZZZ</name>
<reference evidence="1" key="1">
    <citation type="submission" date="2018-05" db="EMBL/GenBank/DDBJ databases">
        <authorList>
            <person name="Lanie J.A."/>
            <person name="Ng W.-L."/>
            <person name="Kazmierczak K.M."/>
            <person name="Andrzejewski T.M."/>
            <person name="Davidsen T.M."/>
            <person name="Wayne K.J."/>
            <person name="Tettelin H."/>
            <person name="Glass J.I."/>
            <person name="Rusch D."/>
            <person name="Podicherti R."/>
            <person name="Tsui H.-C.T."/>
            <person name="Winkler M.E."/>
        </authorList>
    </citation>
    <scope>NUCLEOTIDE SEQUENCE</scope>
</reference>
<feature type="non-terminal residue" evidence="1">
    <location>
        <position position="1"/>
    </location>
</feature>
<accession>A0A382QK37</accession>
<dbReference type="EMBL" id="UINC01115113">
    <property type="protein sequence ID" value="SVC85893.1"/>
    <property type="molecule type" value="Genomic_DNA"/>
</dbReference>
<proteinExistence type="predicted"/>
<feature type="non-terminal residue" evidence="1">
    <location>
        <position position="331"/>
    </location>
</feature>
<protein>
    <recommendedName>
        <fullName evidence="2">SbsA Ig-like domain-containing protein</fullName>
    </recommendedName>
</protein>
<dbReference type="AlphaFoldDB" id="A0A382QK37"/>
<sequence length="331" mass="35318">KLDAGVEVTGEVKSSSSPPRVVNKYFNETNTVEIKIELTGDEVSTGSNDLSNYRIMVHFGYNSTDAVNTIATALRGNLGGFDATKCLTGNEHTYTISLADLSNLMGGSPAGKFFDFTIRFWTGDTGDNDAYVDTHGDGTVNASDIYAVNFPSSDPLEYDTDPPGLSVTVPSSDGAYFKDKEFSYTVDENLLAWNDPLRPHHSTITMTGDANGTGLDNGETYTKNLSGLSTGATHTIDVGSVFSPAGGDGSGYDVEFAIYDEAGNLDEQSFQIENVIFDETDPTISAITTTENPTTATYKLDDPIEFTVNFSENVTADGTMTVTLTSTNSAA</sequence>
<evidence type="ECO:0008006" key="2">
    <source>
        <dbReference type="Google" id="ProtNLM"/>
    </source>
</evidence>
<organism evidence="1">
    <name type="scientific">marine metagenome</name>
    <dbReference type="NCBI Taxonomy" id="408172"/>
    <lineage>
        <taxon>unclassified sequences</taxon>
        <taxon>metagenomes</taxon>
        <taxon>ecological metagenomes</taxon>
    </lineage>
</organism>
<gene>
    <name evidence="1" type="ORF">METZ01_LOCUS338747</name>
</gene>